<evidence type="ECO:0000313" key="2">
    <source>
        <dbReference type="Proteomes" id="UP001564657"/>
    </source>
</evidence>
<dbReference type="EMBL" id="JBGEWD010000021">
    <property type="protein sequence ID" value="MEY8001578.1"/>
    <property type="molecule type" value="Genomic_DNA"/>
</dbReference>
<proteinExistence type="predicted"/>
<organism evidence="1 2">
    <name type="scientific">Clostridium moutaii</name>
    <dbReference type="NCBI Taxonomy" id="3240932"/>
    <lineage>
        <taxon>Bacteria</taxon>
        <taxon>Bacillati</taxon>
        <taxon>Bacillota</taxon>
        <taxon>Clostridia</taxon>
        <taxon>Eubacteriales</taxon>
        <taxon>Clostridiaceae</taxon>
        <taxon>Clostridium</taxon>
    </lineage>
</organism>
<dbReference type="Proteomes" id="UP001564657">
    <property type="component" value="Unassembled WGS sequence"/>
</dbReference>
<accession>A0ABV4BSV3</accession>
<name>A0ABV4BSV3_9CLOT</name>
<reference evidence="1 2" key="1">
    <citation type="submission" date="2024-08" db="EMBL/GenBank/DDBJ databases">
        <title>Clostridium lapicellarii sp. nov., and Clostridium renhuaiense sp. nov., two species isolated from the mud in a fermentation cellar used for producing sauce-flavour Chinese liquors.</title>
        <authorList>
            <person name="Yang F."/>
            <person name="Wang H."/>
            <person name="Chen L.Q."/>
            <person name="Zhou N."/>
            <person name="Lu J.J."/>
            <person name="Pu X.X."/>
            <person name="Wan B."/>
            <person name="Wang L."/>
            <person name="Liu S.J."/>
        </authorList>
    </citation>
    <scope>NUCLEOTIDE SEQUENCE [LARGE SCALE GENOMIC DNA]</scope>
    <source>
        <strain evidence="1 2">MT-5</strain>
    </source>
</reference>
<evidence type="ECO:0000313" key="1">
    <source>
        <dbReference type="EMBL" id="MEY8001578.1"/>
    </source>
</evidence>
<protein>
    <submittedName>
        <fullName evidence="1">Uncharacterized protein</fullName>
    </submittedName>
</protein>
<keyword evidence="2" id="KW-1185">Reference proteome</keyword>
<comment type="caution">
    <text evidence="1">The sequence shown here is derived from an EMBL/GenBank/DDBJ whole genome shotgun (WGS) entry which is preliminary data.</text>
</comment>
<dbReference type="RefSeq" id="WP_369705471.1">
    <property type="nucleotide sequence ID" value="NZ_JBGEWD010000021.1"/>
</dbReference>
<sequence>MNKSDIEFLKELQNEMLTQDTVSQADPRFWVVMQTVRDYWVDDDVDGFCIYDNNSAENAFEGEFEELVDWLKENFNVIVKCEYDGSFIDIVCEDENEFFTDNISEIEDFLEAYAPGEYSICNYRDREEIAQDTMFLTLRECKKHIKTNGYHYNKPHPYAMTAWRSPQVERLYKILQNTNWDELLNS</sequence>
<gene>
    <name evidence="1" type="ORF">AB8U03_15520</name>
</gene>